<comment type="caution">
    <text evidence="5">The sequence shown here is derived from an EMBL/GenBank/DDBJ whole genome shotgun (WGS) entry which is preliminary data.</text>
</comment>
<dbReference type="Proteomes" id="UP001165444">
    <property type="component" value="Unassembled WGS sequence"/>
</dbReference>
<evidence type="ECO:0000256" key="2">
    <source>
        <dbReference type="ARBA" id="ARBA00023125"/>
    </source>
</evidence>
<dbReference type="SUPFAM" id="SSF46689">
    <property type="entry name" value="Homeodomain-like"/>
    <property type="match status" value="1"/>
</dbReference>
<dbReference type="PANTHER" id="PTHR43280:SF32">
    <property type="entry name" value="TRANSCRIPTIONAL REGULATORY PROTEIN"/>
    <property type="match status" value="1"/>
</dbReference>
<dbReference type="InterPro" id="IPR009057">
    <property type="entry name" value="Homeodomain-like_sf"/>
</dbReference>
<evidence type="ECO:0000313" key="5">
    <source>
        <dbReference type="EMBL" id="MCJ2382375.1"/>
    </source>
</evidence>
<accession>A0ABT0C5Z9</accession>
<evidence type="ECO:0000313" key="6">
    <source>
        <dbReference type="Proteomes" id="UP001165444"/>
    </source>
</evidence>
<dbReference type="PANTHER" id="PTHR43280">
    <property type="entry name" value="ARAC-FAMILY TRANSCRIPTIONAL REGULATOR"/>
    <property type="match status" value="1"/>
</dbReference>
<dbReference type="SMART" id="SM00342">
    <property type="entry name" value="HTH_ARAC"/>
    <property type="match status" value="1"/>
</dbReference>
<keyword evidence="2" id="KW-0238">DNA-binding</keyword>
<keyword evidence="6" id="KW-1185">Reference proteome</keyword>
<proteinExistence type="predicted"/>
<dbReference type="Pfam" id="PF12833">
    <property type="entry name" value="HTH_18"/>
    <property type="match status" value="1"/>
</dbReference>
<reference evidence="5 6" key="1">
    <citation type="submission" date="2022-03" db="EMBL/GenBank/DDBJ databases">
        <title>Parabacteroides sp. nov. isolated from swine feces.</title>
        <authorList>
            <person name="Bak J.E."/>
        </authorList>
    </citation>
    <scope>NUCLEOTIDE SEQUENCE [LARGE SCALE GENOMIC DNA]</scope>
    <source>
        <strain evidence="5 6">AGMB00274</strain>
    </source>
</reference>
<gene>
    <name evidence="5" type="ORF">MUN53_17485</name>
</gene>
<dbReference type="PROSITE" id="PS01124">
    <property type="entry name" value="HTH_ARAC_FAMILY_2"/>
    <property type="match status" value="1"/>
</dbReference>
<keyword evidence="3" id="KW-0804">Transcription</keyword>
<dbReference type="RefSeq" id="WP_243326668.1">
    <property type="nucleotide sequence ID" value="NZ_JAKZMM010000077.1"/>
</dbReference>
<name>A0ABT0C5Z9_9BACT</name>
<evidence type="ECO:0000256" key="1">
    <source>
        <dbReference type="ARBA" id="ARBA00023015"/>
    </source>
</evidence>
<sequence>MMMTQKDLFPLFSPTCSLDGCVLLLTSRELVRLVNRPVTDTRMFLLVGAGRLSLRINEVAYEMKAHFFLDLLEGVRVEICDLSTDLQAWCLIPNYTFAKASLKNLRPGPDHYLIDRLHRPVLSLTDGQFEYLERQMEILKSTLASLDHYYRRELLLVYFKSFMLEVGQIMLERSQTDNRLPPVISKRDWVMMDFMKLVWQHVAVEHQIDFYADKLCISTKHLSRLVKEVLGKTPHEVICDELIKRATERLDDESIPVSLIAEELHFSDQAAFCKFFKKHHAVSPMEYRRKLRMEH</sequence>
<feature type="domain" description="HTH araC/xylS-type" evidence="4">
    <location>
        <begin position="192"/>
        <end position="290"/>
    </location>
</feature>
<protein>
    <submittedName>
        <fullName evidence="5">Helix-turn-helix domain-containing protein</fullName>
    </submittedName>
</protein>
<organism evidence="5 6">
    <name type="scientific">Parabacteroides faecalis</name>
    <dbReference type="NCBI Taxonomy" id="2924040"/>
    <lineage>
        <taxon>Bacteria</taxon>
        <taxon>Pseudomonadati</taxon>
        <taxon>Bacteroidota</taxon>
        <taxon>Bacteroidia</taxon>
        <taxon>Bacteroidales</taxon>
        <taxon>Tannerellaceae</taxon>
        <taxon>Parabacteroides</taxon>
    </lineage>
</organism>
<dbReference type="EMBL" id="JAKZMM010000077">
    <property type="protein sequence ID" value="MCJ2382375.1"/>
    <property type="molecule type" value="Genomic_DNA"/>
</dbReference>
<dbReference type="InterPro" id="IPR018060">
    <property type="entry name" value="HTH_AraC"/>
</dbReference>
<evidence type="ECO:0000259" key="4">
    <source>
        <dbReference type="PROSITE" id="PS01124"/>
    </source>
</evidence>
<evidence type="ECO:0000256" key="3">
    <source>
        <dbReference type="ARBA" id="ARBA00023163"/>
    </source>
</evidence>
<keyword evidence="1" id="KW-0805">Transcription regulation</keyword>
<dbReference type="Gene3D" id="1.10.10.60">
    <property type="entry name" value="Homeodomain-like"/>
    <property type="match status" value="1"/>
</dbReference>